<evidence type="ECO:0000256" key="2">
    <source>
        <dbReference type="ARBA" id="ARBA00022475"/>
    </source>
</evidence>
<keyword evidence="4 9" id="KW-0812">Transmembrane</keyword>
<feature type="transmembrane region" description="Helical" evidence="9">
    <location>
        <begin position="213"/>
        <end position="230"/>
    </location>
</feature>
<dbReference type="InterPro" id="IPR000537">
    <property type="entry name" value="UbiA_prenyltransferase"/>
</dbReference>
<dbReference type="GO" id="GO:0006784">
    <property type="term" value="P:heme A biosynthetic process"/>
    <property type="evidence" value="ECO:0007669"/>
    <property type="project" value="TreeGrafter"/>
</dbReference>
<evidence type="ECO:0000256" key="1">
    <source>
        <dbReference type="ARBA" id="ARBA00004141"/>
    </source>
</evidence>
<proteinExistence type="inferred from homology"/>
<evidence type="ECO:0000256" key="8">
    <source>
        <dbReference type="ARBA" id="ARBA00047690"/>
    </source>
</evidence>
<keyword evidence="2 9" id="KW-1003">Cell membrane</keyword>
<sequence>MRSKAVALDLWTLTKPGITRLVLVTAAVGFYLGSSGGFDGIPLFHALLGTGLLAAGTNALNQYAERRVDAAMKRTAKRPLPAGRLRAPTALAFSAGISVAGFVYLMALVNTLTAALGAAALLIYIFVYTPLKRRSWLCTLVGAVPGAIPPLMGWTAATGRLDPPAWVLFGIVFLWQMPHFYAIGWMYRQDYARAGFPMLPVLDDEGTRTARQIVLYTLALLAVSLLTTVMGLTGALYLFGALTLGLAFLGLGLVLAAARTGLNARRLFLGSVIYLPILLLLMVADKQI</sequence>
<evidence type="ECO:0000256" key="3">
    <source>
        <dbReference type="ARBA" id="ARBA00022679"/>
    </source>
</evidence>
<organism evidence="10 11">
    <name type="scientific">Candidatus Kutchimonas denitrificans</name>
    <dbReference type="NCBI Taxonomy" id="3056748"/>
    <lineage>
        <taxon>Bacteria</taxon>
        <taxon>Pseudomonadati</taxon>
        <taxon>Gemmatimonadota</taxon>
        <taxon>Gemmatimonadia</taxon>
        <taxon>Candidatus Palauibacterales</taxon>
        <taxon>Candidatus Palauibacteraceae</taxon>
        <taxon>Candidatus Kutchimonas</taxon>
    </lineage>
</organism>
<feature type="transmembrane region" description="Helical" evidence="9">
    <location>
        <begin position="166"/>
        <end position="187"/>
    </location>
</feature>
<comment type="caution">
    <text evidence="10">The sequence shown here is derived from an EMBL/GenBank/DDBJ whole genome shotgun (WGS) entry which is preliminary data.</text>
</comment>
<comment type="function">
    <text evidence="9">Converts heme B (protoheme IX) to heme O by substitution of the vinyl group on carbon 2 of heme B porphyrin ring with a hydroxyethyl farnesyl side group.</text>
</comment>
<feature type="transmembrane region" description="Helical" evidence="9">
    <location>
        <begin position="44"/>
        <end position="64"/>
    </location>
</feature>
<evidence type="ECO:0000256" key="7">
    <source>
        <dbReference type="ARBA" id="ARBA00023136"/>
    </source>
</evidence>
<feature type="transmembrane region" description="Helical" evidence="9">
    <location>
        <begin position="85"/>
        <end position="106"/>
    </location>
</feature>
<dbReference type="CDD" id="cd13957">
    <property type="entry name" value="PT_UbiA_Cox10"/>
    <property type="match status" value="1"/>
</dbReference>
<dbReference type="Proteomes" id="UP000702544">
    <property type="component" value="Unassembled WGS sequence"/>
</dbReference>
<reference evidence="10 11" key="1">
    <citation type="submission" date="2020-01" db="EMBL/GenBank/DDBJ databases">
        <title>Genomes assembled from Gulf of Kutch pelagic sediment metagenomes.</title>
        <authorList>
            <person name="Chandrashekar M."/>
            <person name="Mahajan M.S."/>
            <person name="Dave K.J."/>
            <person name="Vatsa P."/>
            <person name="Nathani N.M."/>
        </authorList>
    </citation>
    <scope>NUCLEOTIDE SEQUENCE [LARGE SCALE GENOMIC DNA]</scope>
    <source>
        <strain evidence="10">KS3-K002</strain>
    </source>
</reference>
<dbReference type="NCBIfam" id="TIGR01473">
    <property type="entry name" value="cyoE_ctaB"/>
    <property type="match status" value="1"/>
</dbReference>
<dbReference type="GO" id="GO:0005886">
    <property type="term" value="C:plasma membrane"/>
    <property type="evidence" value="ECO:0007669"/>
    <property type="project" value="UniProtKB-SubCell"/>
</dbReference>
<dbReference type="PANTHER" id="PTHR43448:SF2">
    <property type="entry name" value="PROTOHEME IX FARNESYLTRANSFERASE, MITOCHONDRIAL"/>
    <property type="match status" value="1"/>
</dbReference>
<dbReference type="Pfam" id="PF01040">
    <property type="entry name" value="UbiA"/>
    <property type="match status" value="1"/>
</dbReference>
<protein>
    <recommendedName>
        <fullName evidence="9">Protoheme IX farnesyltransferase</fullName>
        <ecNumber evidence="9">2.5.1.141</ecNumber>
    </recommendedName>
    <alternativeName>
        <fullName evidence="9">Heme B farnesyltransferase</fullName>
    </alternativeName>
    <alternativeName>
        <fullName evidence="9">Heme O synthase</fullName>
    </alternativeName>
</protein>
<dbReference type="GO" id="GO:0008495">
    <property type="term" value="F:protoheme IX farnesyltransferase activity"/>
    <property type="evidence" value="ECO:0007669"/>
    <property type="project" value="UniProtKB-UniRule"/>
</dbReference>
<keyword evidence="7 9" id="KW-0472">Membrane</keyword>
<name>A0AAE5CDU6_9BACT</name>
<feature type="transmembrane region" description="Helical" evidence="9">
    <location>
        <begin position="21"/>
        <end position="38"/>
    </location>
</feature>
<comment type="similarity">
    <text evidence="9">Belongs to the UbiA prenyltransferase family. Protoheme IX farnesyltransferase subfamily.</text>
</comment>
<comment type="catalytic activity">
    <reaction evidence="8 9">
        <text>heme b + (2E,6E)-farnesyl diphosphate + H2O = Fe(II)-heme o + diphosphate</text>
        <dbReference type="Rhea" id="RHEA:28070"/>
        <dbReference type="ChEBI" id="CHEBI:15377"/>
        <dbReference type="ChEBI" id="CHEBI:33019"/>
        <dbReference type="ChEBI" id="CHEBI:60344"/>
        <dbReference type="ChEBI" id="CHEBI:60530"/>
        <dbReference type="ChEBI" id="CHEBI:175763"/>
        <dbReference type="EC" id="2.5.1.141"/>
    </reaction>
</comment>
<dbReference type="InterPro" id="IPR006369">
    <property type="entry name" value="Protohaem_IX_farnesylTrfase"/>
</dbReference>
<evidence type="ECO:0000256" key="5">
    <source>
        <dbReference type="ARBA" id="ARBA00022989"/>
    </source>
</evidence>
<evidence type="ECO:0000313" key="10">
    <source>
        <dbReference type="EMBL" id="NIR76544.1"/>
    </source>
</evidence>
<dbReference type="FunFam" id="1.10.357.140:FF:000006">
    <property type="entry name" value="Protoheme IX farnesyltransferase, mitochondrial"/>
    <property type="match status" value="1"/>
</dbReference>
<dbReference type="Gene3D" id="1.10.357.140">
    <property type="entry name" value="UbiA prenyltransferase"/>
    <property type="match status" value="1"/>
</dbReference>
<keyword evidence="5 9" id="KW-1133">Transmembrane helix</keyword>
<dbReference type="HAMAP" id="MF_00154">
    <property type="entry name" value="CyoE_CtaB"/>
    <property type="match status" value="1"/>
</dbReference>
<evidence type="ECO:0000256" key="6">
    <source>
        <dbReference type="ARBA" id="ARBA00023133"/>
    </source>
</evidence>
<evidence type="ECO:0000256" key="9">
    <source>
        <dbReference type="HAMAP-Rule" id="MF_00154"/>
    </source>
</evidence>
<keyword evidence="6 9" id="KW-0350">Heme biosynthesis</keyword>
<keyword evidence="3 9" id="KW-0808">Transferase</keyword>
<dbReference type="InterPro" id="IPR044878">
    <property type="entry name" value="UbiA_sf"/>
</dbReference>
<dbReference type="AlphaFoldDB" id="A0AAE5CDU6"/>
<dbReference type="EC" id="2.5.1.141" evidence="9"/>
<feature type="transmembrane region" description="Helical" evidence="9">
    <location>
        <begin position="236"/>
        <end position="255"/>
    </location>
</feature>
<dbReference type="PANTHER" id="PTHR43448">
    <property type="entry name" value="PROTOHEME IX FARNESYLTRANSFERASE, MITOCHONDRIAL"/>
    <property type="match status" value="1"/>
</dbReference>
<evidence type="ECO:0000256" key="4">
    <source>
        <dbReference type="ARBA" id="ARBA00022692"/>
    </source>
</evidence>
<comment type="subcellular location">
    <subcellularLocation>
        <location evidence="9">Cell membrane</location>
        <topology evidence="9">Multi-pass membrane protein</topology>
    </subcellularLocation>
    <subcellularLocation>
        <location evidence="1">Membrane</location>
        <topology evidence="1">Multi-pass membrane protein</topology>
    </subcellularLocation>
</comment>
<feature type="transmembrane region" description="Helical" evidence="9">
    <location>
        <begin position="267"/>
        <end position="284"/>
    </location>
</feature>
<dbReference type="GO" id="GO:0048034">
    <property type="term" value="P:heme O biosynthetic process"/>
    <property type="evidence" value="ECO:0007669"/>
    <property type="project" value="UniProtKB-UniRule"/>
</dbReference>
<gene>
    <name evidence="10" type="primary">cyoE</name>
    <name evidence="9" type="synonym">ctaB</name>
    <name evidence="10" type="ORF">GWO12_15800</name>
</gene>
<accession>A0AAE5CDU6</accession>
<comment type="miscellaneous">
    <text evidence="9">Carbon 2 of the heme B porphyrin ring is defined according to the Fischer nomenclature.</text>
</comment>
<feature type="transmembrane region" description="Helical" evidence="9">
    <location>
        <begin position="112"/>
        <end position="129"/>
    </location>
</feature>
<comment type="pathway">
    <text evidence="9">Porphyrin-containing compound metabolism; heme O biosynthesis; heme O from protoheme: step 1/1.</text>
</comment>
<evidence type="ECO:0000313" key="11">
    <source>
        <dbReference type="Proteomes" id="UP000702544"/>
    </source>
</evidence>
<dbReference type="EMBL" id="JAACAK010000131">
    <property type="protein sequence ID" value="NIR76544.1"/>
    <property type="molecule type" value="Genomic_DNA"/>
</dbReference>
<feature type="transmembrane region" description="Helical" evidence="9">
    <location>
        <begin position="136"/>
        <end position="154"/>
    </location>
</feature>